<accession>A0A8B9RHA8</accession>
<evidence type="ECO:0000259" key="8">
    <source>
        <dbReference type="Pfam" id="PF04643"/>
    </source>
</evidence>
<dbReference type="GO" id="GO:0005576">
    <property type="term" value="C:extracellular region"/>
    <property type="evidence" value="ECO:0007669"/>
    <property type="project" value="UniProtKB-SubCell"/>
</dbReference>
<keyword evidence="5" id="KW-0732">Signal</keyword>
<organism evidence="9 10">
    <name type="scientific">Astyanax mexicanus</name>
    <name type="common">Blind cave fish</name>
    <name type="synonym">Astyanax fasciatus mexicanus</name>
    <dbReference type="NCBI Taxonomy" id="7994"/>
    <lineage>
        <taxon>Eukaryota</taxon>
        <taxon>Metazoa</taxon>
        <taxon>Chordata</taxon>
        <taxon>Craniata</taxon>
        <taxon>Vertebrata</taxon>
        <taxon>Euteleostomi</taxon>
        <taxon>Actinopterygii</taxon>
        <taxon>Neopterygii</taxon>
        <taxon>Teleostei</taxon>
        <taxon>Ostariophysi</taxon>
        <taxon>Characiformes</taxon>
        <taxon>Characoidei</taxon>
        <taxon>Acestrorhamphidae</taxon>
        <taxon>Acestrorhamphinae</taxon>
        <taxon>Astyanax</taxon>
    </lineage>
</organism>
<name>A0A8B9RHA8_ASTMX</name>
<dbReference type="Pfam" id="PF04643">
    <property type="entry name" value="Motilin_assoc"/>
    <property type="match status" value="1"/>
</dbReference>
<keyword evidence="4" id="KW-0372">Hormone</keyword>
<dbReference type="AlphaFoldDB" id="A0A8B9RHA8"/>
<dbReference type="Ensembl" id="ENSAMXT00005046840.1">
    <property type="protein sequence ID" value="ENSAMXP00005043082.1"/>
    <property type="gene ID" value="ENSAMXG00005020061.1"/>
</dbReference>
<reference evidence="9" key="1">
    <citation type="submission" date="2025-08" db="UniProtKB">
        <authorList>
            <consortium name="Ensembl"/>
        </authorList>
    </citation>
    <scope>IDENTIFICATION</scope>
</reference>
<evidence type="ECO:0000256" key="7">
    <source>
        <dbReference type="ARBA" id="ARBA00023288"/>
    </source>
</evidence>
<dbReference type="PANTHER" id="PTHR14122:SF1">
    <property type="entry name" value="APPETITE-REGULATING HORMONE"/>
    <property type="match status" value="1"/>
</dbReference>
<dbReference type="Proteomes" id="UP000694621">
    <property type="component" value="Unplaced"/>
</dbReference>
<evidence type="ECO:0000256" key="6">
    <source>
        <dbReference type="ARBA" id="ARBA00022815"/>
    </source>
</evidence>
<keyword evidence="6" id="KW-0027">Amidation</keyword>
<dbReference type="InterPro" id="IPR005441">
    <property type="entry name" value="Preproghrelin"/>
</dbReference>
<protein>
    <submittedName>
        <fullName evidence="9">Ghrelin</fullName>
    </submittedName>
</protein>
<gene>
    <name evidence="9" type="primary">ghrl</name>
</gene>
<dbReference type="PANTHER" id="PTHR14122">
    <property type="entry name" value="GHRELIN PRECURSOR"/>
    <property type="match status" value="1"/>
</dbReference>
<sequence length="152" mass="17056">MYFIIISYVNFLVLRGIKSLLRMPCQSRAGHVILLLFALSLWAECVTCGSSFLSPTQKPQGRGDRKPPRVGRRAAAEIDVPSLEDNRLMMSAPFQLGFSLSEGEYEEYGPVLQRILLDVLGDAPPLGLLGFCLITYFGTNHKNLMYVFLHLF</sequence>
<evidence type="ECO:0000313" key="9">
    <source>
        <dbReference type="Ensembl" id="ENSAMXP00005043082.1"/>
    </source>
</evidence>
<dbReference type="InterPro" id="IPR006737">
    <property type="entry name" value="Motilin_assoc"/>
</dbReference>
<evidence type="ECO:0000313" key="10">
    <source>
        <dbReference type="Proteomes" id="UP000694621"/>
    </source>
</evidence>
<dbReference type="GO" id="GO:0016608">
    <property type="term" value="F:growth hormone-releasing hormone activity"/>
    <property type="evidence" value="ECO:0007669"/>
    <property type="project" value="InterPro"/>
</dbReference>
<evidence type="ECO:0000256" key="4">
    <source>
        <dbReference type="ARBA" id="ARBA00022702"/>
    </source>
</evidence>
<comment type="subcellular location">
    <subcellularLocation>
        <location evidence="1">Secreted</location>
    </subcellularLocation>
</comment>
<keyword evidence="7" id="KW-0449">Lipoprotein</keyword>
<evidence type="ECO:0000256" key="5">
    <source>
        <dbReference type="ARBA" id="ARBA00022729"/>
    </source>
</evidence>
<feature type="domain" description="Motilin/ghrelin-associated peptide" evidence="8">
    <location>
        <begin position="90"/>
        <end position="122"/>
    </location>
</feature>
<evidence type="ECO:0000256" key="3">
    <source>
        <dbReference type="ARBA" id="ARBA00022525"/>
    </source>
</evidence>
<evidence type="ECO:0000256" key="1">
    <source>
        <dbReference type="ARBA" id="ARBA00004613"/>
    </source>
</evidence>
<comment type="similarity">
    <text evidence="2">Belongs to the motilin family.</text>
</comment>
<proteinExistence type="inferred from homology"/>
<evidence type="ECO:0000256" key="2">
    <source>
        <dbReference type="ARBA" id="ARBA00006473"/>
    </source>
</evidence>
<keyword evidence="3" id="KW-0964">Secreted</keyword>